<evidence type="ECO:0000313" key="4">
    <source>
        <dbReference type="Proteomes" id="UP000269793"/>
    </source>
</evidence>
<name>A0A3G2S2L5_MALR7</name>
<dbReference type="AlphaFoldDB" id="A0A3G2S2L5"/>
<dbReference type="VEuPathDB" id="FungiDB:DNF11_1265"/>
<protein>
    <submittedName>
        <fullName evidence="3">Uncharacterized protein</fullName>
    </submittedName>
</protein>
<evidence type="ECO:0000256" key="2">
    <source>
        <dbReference type="SAM" id="MobiDB-lite"/>
    </source>
</evidence>
<feature type="compositionally biased region" description="Polar residues" evidence="2">
    <location>
        <begin position="152"/>
        <end position="164"/>
    </location>
</feature>
<dbReference type="Proteomes" id="UP000269793">
    <property type="component" value="Chromosome II"/>
</dbReference>
<keyword evidence="4" id="KW-1185">Reference proteome</keyword>
<feature type="compositionally biased region" description="Acidic residues" evidence="2">
    <location>
        <begin position="272"/>
        <end position="291"/>
    </location>
</feature>
<dbReference type="EMBL" id="CP033149">
    <property type="protein sequence ID" value="AYO42215.1"/>
    <property type="molecule type" value="Genomic_DNA"/>
</dbReference>
<keyword evidence="1" id="KW-0175">Coiled coil</keyword>
<evidence type="ECO:0000313" key="3">
    <source>
        <dbReference type="EMBL" id="AYO42215.1"/>
    </source>
</evidence>
<feature type="compositionally biased region" description="Basic and acidic residues" evidence="2">
    <location>
        <begin position="166"/>
        <end position="186"/>
    </location>
</feature>
<gene>
    <name evidence="3" type="ORF">DNF11_1265</name>
</gene>
<feature type="coiled-coil region" evidence="1">
    <location>
        <begin position="66"/>
        <end position="93"/>
    </location>
</feature>
<feature type="compositionally biased region" description="Low complexity" evidence="2">
    <location>
        <begin position="254"/>
        <end position="266"/>
    </location>
</feature>
<feature type="region of interest" description="Disordered" evidence="2">
    <location>
        <begin position="124"/>
        <end position="205"/>
    </location>
</feature>
<reference evidence="3 4" key="1">
    <citation type="submission" date="2018-10" db="EMBL/GenBank/DDBJ databases">
        <title>Complete genome sequence of Malassezia restricta CBS 7877.</title>
        <authorList>
            <person name="Morand S.C."/>
            <person name="Bertignac M."/>
            <person name="Iltis A."/>
            <person name="Kolder I."/>
            <person name="Pirovano W."/>
            <person name="Jourdain R."/>
            <person name="Clavaud C."/>
        </authorList>
    </citation>
    <scope>NUCLEOTIDE SEQUENCE [LARGE SCALE GENOMIC DNA]</scope>
    <source>
        <strain evidence="3 4">CBS 7877</strain>
    </source>
</reference>
<feature type="region of interest" description="Disordered" evidence="2">
    <location>
        <begin position="249"/>
        <end position="301"/>
    </location>
</feature>
<organism evidence="3 4">
    <name type="scientific">Malassezia restricta (strain ATCC 96810 / NBRC 103918 / CBS 7877)</name>
    <name type="common">Seborrheic dermatitis infection agent</name>
    <dbReference type="NCBI Taxonomy" id="425264"/>
    <lineage>
        <taxon>Eukaryota</taxon>
        <taxon>Fungi</taxon>
        <taxon>Dikarya</taxon>
        <taxon>Basidiomycota</taxon>
        <taxon>Ustilaginomycotina</taxon>
        <taxon>Malasseziomycetes</taxon>
        <taxon>Malasseziales</taxon>
        <taxon>Malasseziaceae</taxon>
        <taxon>Malassezia</taxon>
    </lineage>
</organism>
<sequence length="329" mass="36830">MSIYLSSPWVSQSFLGCGPSFLPSTMDLYEEALYAQAVRERQRRVAMQREIELRKQRQIEAMMQRMAIESAMRDFAEREYQRAQRQAAWERKRAERERKAKATNDGHVYLQLGDVLFRLMPQASGEDSDETCDNLASLTSDVPKEPVEAKVPTSTIIRATSSTEPADPKAEQDVKETAEEPAHEPEAVPEPKQASEATAPEPQDRVLFTYDFPDAATAYGRDVRKHVKSDNLHVEANTLNGGSIKISGLWRKTAPSPSSRASSPRSPHVRDVDEDGNEILLAEDTDSDSDTEQGVSFTESAVIPLPSLDELRNMRAELDDSGFKLWTTV</sequence>
<accession>A0A3G2S2L5</accession>
<evidence type="ECO:0000256" key="1">
    <source>
        <dbReference type="SAM" id="Coils"/>
    </source>
</evidence>
<dbReference type="OrthoDB" id="3364517at2759"/>
<proteinExistence type="predicted"/>